<dbReference type="Gene3D" id="2.100.10.30">
    <property type="entry name" value="Jacalin-like lectin domain"/>
    <property type="match status" value="3"/>
</dbReference>
<dbReference type="AlphaFoldDB" id="A0ABD3CQW2"/>
<dbReference type="SUPFAM" id="SSF51101">
    <property type="entry name" value="Mannose-binding lectins"/>
    <property type="match status" value="3"/>
</dbReference>
<evidence type="ECO:0000313" key="4">
    <source>
        <dbReference type="EMBL" id="KAL3632378.1"/>
    </source>
</evidence>
<evidence type="ECO:0000256" key="2">
    <source>
        <dbReference type="ARBA" id="ARBA00022734"/>
    </source>
</evidence>
<dbReference type="Pfam" id="PF01419">
    <property type="entry name" value="Jacalin"/>
    <property type="match status" value="3"/>
</dbReference>
<evidence type="ECO:0000259" key="3">
    <source>
        <dbReference type="PROSITE" id="PS51752"/>
    </source>
</evidence>
<dbReference type="Proteomes" id="UP001632038">
    <property type="component" value="Unassembled WGS sequence"/>
</dbReference>
<feature type="domain" description="Jacalin-type lectin" evidence="3">
    <location>
        <begin position="157"/>
        <end position="299"/>
    </location>
</feature>
<dbReference type="EMBL" id="JAVIJP010000032">
    <property type="protein sequence ID" value="KAL3632378.1"/>
    <property type="molecule type" value="Genomic_DNA"/>
</dbReference>
<dbReference type="GO" id="GO:0030246">
    <property type="term" value="F:carbohydrate binding"/>
    <property type="evidence" value="ECO:0007669"/>
    <property type="project" value="UniProtKB-KW"/>
</dbReference>
<organism evidence="4 5">
    <name type="scientific">Castilleja foliolosa</name>
    <dbReference type="NCBI Taxonomy" id="1961234"/>
    <lineage>
        <taxon>Eukaryota</taxon>
        <taxon>Viridiplantae</taxon>
        <taxon>Streptophyta</taxon>
        <taxon>Embryophyta</taxon>
        <taxon>Tracheophyta</taxon>
        <taxon>Spermatophyta</taxon>
        <taxon>Magnoliopsida</taxon>
        <taxon>eudicotyledons</taxon>
        <taxon>Gunneridae</taxon>
        <taxon>Pentapetalae</taxon>
        <taxon>asterids</taxon>
        <taxon>lamiids</taxon>
        <taxon>Lamiales</taxon>
        <taxon>Orobanchaceae</taxon>
        <taxon>Pedicularideae</taxon>
        <taxon>Castillejinae</taxon>
        <taxon>Castilleja</taxon>
    </lineage>
</organism>
<keyword evidence="5" id="KW-1185">Reference proteome</keyword>
<dbReference type="InterPro" id="IPR033734">
    <property type="entry name" value="Jacalin-like_lectin_dom_plant"/>
</dbReference>
<protein>
    <recommendedName>
        <fullName evidence="3">Jacalin-type lectin domain-containing protein</fullName>
    </recommendedName>
</protein>
<dbReference type="PANTHER" id="PTHR47293">
    <property type="entry name" value="JACALIN-RELATED LECTIN 3"/>
    <property type="match status" value="1"/>
</dbReference>
<proteinExistence type="inferred from homology"/>
<keyword evidence="2" id="KW-0430">Lectin</keyword>
<gene>
    <name evidence="4" type="ORF">CASFOL_025362</name>
</gene>
<comment type="caution">
    <text evidence="4">The sequence shown here is derived from an EMBL/GenBank/DDBJ whole genome shotgun (WGS) entry which is preliminary data.</text>
</comment>
<accession>A0ABD3CQW2</accession>
<comment type="similarity">
    <text evidence="1">Belongs to the jacalin lectin family.</text>
</comment>
<dbReference type="CDD" id="cd09612">
    <property type="entry name" value="Jacalin"/>
    <property type="match status" value="3"/>
</dbReference>
<dbReference type="InterPro" id="IPR001229">
    <property type="entry name" value="Jacalin-like_lectin_dom"/>
</dbReference>
<dbReference type="PROSITE" id="PS51752">
    <property type="entry name" value="JACALIN_LECTIN"/>
    <property type="match status" value="3"/>
</dbReference>
<evidence type="ECO:0000256" key="1">
    <source>
        <dbReference type="ARBA" id="ARBA00006568"/>
    </source>
</evidence>
<dbReference type="InterPro" id="IPR036404">
    <property type="entry name" value="Jacalin-like_lectin_dom_sf"/>
</dbReference>
<reference evidence="5" key="1">
    <citation type="journal article" date="2024" name="IScience">
        <title>Strigolactones Initiate the Formation of Haustorium-like Structures in Castilleja.</title>
        <authorList>
            <person name="Buerger M."/>
            <person name="Peterson D."/>
            <person name="Chory J."/>
        </authorList>
    </citation>
    <scope>NUCLEOTIDE SEQUENCE [LARGE SCALE GENOMIC DNA]</scope>
</reference>
<evidence type="ECO:0000313" key="5">
    <source>
        <dbReference type="Proteomes" id="UP001632038"/>
    </source>
</evidence>
<feature type="domain" description="Jacalin-type lectin" evidence="3">
    <location>
        <begin position="306"/>
        <end position="451"/>
    </location>
</feature>
<dbReference type="SMART" id="SM00915">
    <property type="entry name" value="Jacalin"/>
    <property type="match status" value="3"/>
</dbReference>
<dbReference type="PANTHER" id="PTHR47293:SF79">
    <property type="entry name" value="JACALIN-TYPE LECTIN DOMAIN-CONTAINING PROTEIN"/>
    <property type="match status" value="1"/>
</dbReference>
<name>A0ABD3CQW2_9LAMI</name>
<feature type="domain" description="Jacalin-type lectin" evidence="3">
    <location>
        <begin position="8"/>
        <end position="151"/>
    </location>
</feature>
<dbReference type="FunFam" id="2.100.10.30:FF:000001">
    <property type="entry name" value="Jacalin-related lectin 33"/>
    <property type="match status" value="3"/>
</dbReference>
<sequence>MGSLREGVISLGPWGGSAGNNWSFRGNRAITSITIYYFQGIRSISFTDATGSISGNFGGDTSQEQGSWIKVDINWPSEYLKYITGSVGTHFQTGTTVIMSLSFGTNLRTYGPYGPTSQGTPFSIPVRDDVVVGFYGRSSQLLDAIGVFVQPINSHQSITFGPWGSEDGDPFNFRVGTWIKEITVQYGRDHVISVAFKDANGQQYGKFGGNYNLNDLDGERTVVINEPFEHLTSISGTVGLYMNRTVIRSISFITNLTTHGPFGSGGFSAFSIPMRGSIVNGFHGRASDYLYAIGIDVKVRERPEETISIGPWGGPGGNAWSYTTNGGINQIIMHVGQNIKSISFRDTTGHGSATFGGNNPNDTAEMETVNIGWPSEHLVSISGTYGNFGTLLTDGSVTIQSIAFTTTLATYGPFGSPSGTSFSIPINNNTVVGFHGRAGNYVDAIGIFVKPETII</sequence>